<dbReference type="SUPFAM" id="SSF50494">
    <property type="entry name" value="Trypsin-like serine proteases"/>
    <property type="match status" value="1"/>
</dbReference>
<dbReference type="Gene3D" id="2.40.10.10">
    <property type="entry name" value="Trypsin-like serine proteases"/>
    <property type="match status" value="2"/>
</dbReference>
<dbReference type="InterPro" id="IPR009003">
    <property type="entry name" value="Peptidase_S1_PA"/>
</dbReference>
<accession>A0A1T4T266</accession>
<dbReference type="GO" id="GO:0006508">
    <property type="term" value="P:proteolysis"/>
    <property type="evidence" value="ECO:0007669"/>
    <property type="project" value="InterPro"/>
</dbReference>
<reference evidence="2 3" key="1">
    <citation type="submission" date="2017-02" db="EMBL/GenBank/DDBJ databases">
        <authorList>
            <person name="Peterson S.W."/>
        </authorList>
    </citation>
    <scope>NUCLEOTIDE SEQUENCE [LARGE SCALE GENOMIC DNA]</scope>
    <source>
        <strain evidence="2 3">USBA 369</strain>
    </source>
</reference>
<name>A0A1T4T266_9HYPH</name>
<evidence type="ECO:0000313" key="2">
    <source>
        <dbReference type="EMBL" id="SKA34575.1"/>
    </source>
</evidence>
<keyword evidence="3" id="KW-1185">Reference proteome</keyword>
<feature type="region of interest" description="Disordered" evidence="1">
    <location>
        <begin position="366"/>
        <end position="414"/>
    </location>
</feature>
<dbReference type="PANTHER" id="PTHR43019">
    <property type="entry name" value="SERINE ENDOPROTEASE DEGS"/>
    <property type="match status" value="1"/>
</dbReference>
<dbReference type="AlphaFoldDB" id="A0A1T4T266"/>
<dbReference type="EMBL" id="FUXL01000017">
    <property type="protein sequence ID" value="SKA34575.1"/>
    <property type="molecule type" value="Genomic_DNA"/>
</dbReference>
<proteinExistence type="predicted"/>
<dbReference type="GO" id="GO:0004252">
    <property type="term" value="F:serine-type endopeptidase activity"/>
    <property type="evidence" value="ECO:0007669"/>
    <property type="project" value="InterPro"/>
</dbReference>
<feature type="compositionally biased region" description="Low complexity" evidence="1">
    <location>
        <begin position="368"/>
        <end position="392"/>
    </location>
</feature>
<evidence type="ECO:0000256" key="1">
    <source>
        <dbReference type="SAM" id="MobiDB-lite"/>
    </source>
</evidence>
<sequence length="619" mass="66287">MPPFAATAAVPSGAEARWVVLASRTNLDEAVGIASVYEWRFDQVRVVRSSNGWLAVIAGPVPIPEGARAAKQKLLANGGVPADLFLSNGSEFKEIVWKPEKIKLPSWSTGSSRAVNFDSNGLSVTIDSVQNDAESRSPRITAFENGRRAFSSVLTDVSTGDGASTVRIAPLDPTSDRTDIVFSAFWGGAHCCTVTQIFSRQHGKWTQVQASVLDGDGYTFSDLDQDGSLELVSADNSFLYAFAPYALSWAPMVVEQLRGGKILDQRHSGQFVTSYRRDLYRMEHAASLDKSLWSSNGFLAAWVATKALLGEFDDAWRRMEASYDKNSDWTMQVCSQALKLADCPESFKVNASFPEALKAHLQEHGYLSPSTPQTPQASQPAPAQVASQAPSTVDTPVPEPAVSDKDNYEQATSSGTGFFVSESGEILTNFHVVNECRRPVVLQGRSVPLPATIVALDETNDLALMKVEKQGGQFAKFNVKVRLGEAVAAYGYPLSSILSSGGNFTLGNVTAQTGLRDDSRYLQMSAPVQPGNSGGPLLDSHGNVAGIVTAKLNAFAAMLATGDIAQNVNFAIRSATAVSFLLANGIEVTFANDAASSPKLDAPDLADFAKEISVAIRCH</sequence>
<dbReference type="Proteomes" id="UP000190135">
    <property type="component" value="Unassembled WGS sequence"/>
</dbReference>
<dbReference type="PRINTS" id="PR00834">
    <property type="entry name" value="PROTEASES2C"/>
</dbReference>
<gene>
    <name evidence="2" type="ORF">SAMN05428963_11766</name>
</gene>
<organism evidence="2 3">
    <name type="scientific">Consotaella salsifontis</name>
    <dbReference type="NCBI Taxonomy" id="1365950"/>
    <lineage>
        <taxon>Bacteria</taxon>
        <taxon>Pseudomonadati</taxon>
        <taxon>Pseudomonadota</taxon>
        <taxon>Alphaproteobacteria</taxon>
        <taxon>Hyphomicrobiales</taxon>
        <taxon>Aurantimonadaceae</taxon>
        <taxon>Consotaella</taxon>
    </lineage>
</organism>
<dbReference type="PANTHER" id="PTHR43019:SF23">
    <property type="entry name" value="PROTEASE DO-LIKE 5, CHLOROPLASTIC"/>
    <property type="match status" value="1"/>
</dbReference>
<dbReference type="InterPro" id="IPR001940">
    <property type="entry name" value="Peptidase_S1C"/>
</dbReference>
<dbReference type="STRING" id="1365950.SAMN05428963_11766"/>
<dbReference type="Pfam" id="PF13365">
    <property type="entry name" value="Trypsin_2"/>
    <property type="match status" value="1"/>
</dbReference>
<protein>
    <submittedName>
        <fullName evidence="2">Trypsin-like peptidase domain-containing protein</fullName>
    </submittedName>
</protein>
<dbReference type="InterPro" id="IPR043504">
    <property type="entry name" value="Peptidase_S1_PA_chymotrypsin"/>
</dbReference>
<evidence type="ECO:0000313" key="3">
    <source>
        <dbReference type="Proteomes" id="UP000190135"/>
    </source>
</evidence>